<feature type="region of interest" description="Disordered" evidence="1">
    <location>
        <begin position="226"/>
        <end position="246"/>
    </location>
</feature>
<name>A0ABQ7K4S6_9FUNG</name>
<proteinExistence type="predicted"/>
<accession>A0ABQ7K4S6</accession>
<sequence>MSSTPAHADNAAPIDSTLASTNLVCRRWYLMNQSHITSNRGIYFNEDETNLLLNKALMGLPWSSWLKWYSLSPLDNQGIQRRVLGKMLRQKHEHFQRILALQNQDDLSLKTTTDGVFYMQENGSMSQEDIQALERLRLRSMVPLLELEIYFNHRIAPLLPYLTSLTTLRIHLNDRFDTPLDSLFATLPMLERLDLRTTGSVTVSATTATTHPLDNQDVEATTAMATPTGQGQQPTAMIASSAIPHS</sequence>
<evidence type="ECO:0000313" key="2">
    <source>
        <dbReference type="EMBL" id="KAG0291595.1"/>
    </source>
</evidence>
<organism evidence="2 3">
    <name type="scientific">Linnemannia gamsii</name>
    <dbReference type="NCBI Taxonomy" id="64522"/>
    <lineage>
        <taxon>Eukaryota</taxon>
        <taxon>Fungi</taxon>
        <taxon>Fungi incertae sedis</taxon>
        <taxon>Mucoromycota</taxon>
        <taxon>Mortierellomycotina</taxon>
        <taxon>Mortierellomycetes</taxon>
        <taxon>Mortierellales</taxon>
        <taxon>Mortierellaceae</taxon>
        <taxon>Linnemannia</taxon>
    </lineage>
</organism>
<dbReference type="SUPFAM" id="SSF52047">
    <property type="entry name" value="RNI-like"/>
    <property type="match status" value="1"/>
</dbReference>
<evidence type="ECO:0000313" key="3">
    <source>
        <dbReference type="Proteomes" id="UP001194696"/>
    </source>
</evidence>
<keyword evidence="3" id="KW-1185">Reference proteome</keyword>
<comment type="caution">
    <text evidence="2">The sequence shown here is derived from an EMBL/GenBank/DDBJ whole genome shotgun (WGS) entry which is preliminary data.</text>
</comment>
<gene>
    <name evidence="2" type="ORF">BGZ96_005025</name>
</gene>
<reference evidence="2 3" key="1">
    <citation type="journal article" date="2020" name="Fungal Divers.">
        <title>Resolving the Mortierellaceae phylogeny through synthesis of multi-gene phylogenetics and phylogenomics.</title>
        <authorList>
            <person name="Vandepol N."/>
            <person name="Liber J."/>
            <person name="Desiro A."/>
            <person name="Na H."/>
            <person name="Kennedy M."/>
            <person name="Barry K."/>
            <person name="Grigoriev I.V."/>
            <person name="Miller A.N."/>
            <person name="O'Donnell K."/>
            <person name="Stajich J.E."/>
            <person name="Bonito G."/>
        </authorList>
    </citation>
    <scope>NUCLEOTIDE SEQUENCE [LARGE SCALE GENOMIC DNA]</scope>
    <source>
        <strain evidence="2 3">AD045</strain>
    </source>
</reference>
<dbReference type="Proteomes" id="UP001194696">
    <property type="component" value="Unassembled WGS sequence"/>
</dbReference>
<feature type="compositionally biased region" description="Polar residues" evidence="1">
    <location>
        <begin position="226"/>
        <end position="235"/>
    </location>
</feature>
<protein>
    <submittedName>
        <fullName evidence="2">Uncharacterized protein</fullName>
    </submittedName>
</protein>
<evidence type="ECO:0000256" key="1">
    <source>
        <dbReference type="SAM" id="MobiDB-lite"/>
    </source>
</evidence>
<dbReference type="EMBL" id="JAAAIM010000233">
    <property type="protein sequence ID" value="KAG0291595.1"/>
    <property type="molecule type" value="Genomic_DNA"/>
</dbReference>